<reference evidence="1" key="1">
    <citation type="journal article" date="2022" name="bioRxiv">
        <title>Sequencing and chromosome-scale assembly of the giantPleurodeles waltlgenome.</title>
        <authorList>
            <person name="Brown T."/>
            <person name="Elewa A."/>
            <person name="Iarovenko S."/>
            <person name="Subramanian E."/>
            <person name="Araus A.J."/>
            <person name="Petzold A."/>
            <person name="Susuki M."/>
            <person name="Suzuki K.-i.T."/>
            <person name="Hayashi T."/>
            <person name="Toyoda A."/>
            <person name="Oliveira C."/>
            <person name="Osipova E."/>
            <person name="Leigh N.D."/>
            <person name="Simon A."/>
            <person name="Yun M.H."/>
        </authorList>
    </citation>
    <scope>NUCLEOTIDE SEQUENCE</scope>
    <source>
        <strain evidence="1">20211129_DDA</strain>
        <tissue evidence="1">Liver</tissue>
    </source>
</reference>
<organism evidence="1 2">
    <name type="scientific">Pleurodeles waltl</name>
    <name type="common">Iberian ribbed newt</name>
    <dbReference type="NCBI Taxonomy" id="8319"/>
    <lineage>
        <taxon>Eukaryota</taxon>
        <taxon>Metazoa</taxon>
        <taxon>Chordata</taxon>
        <taxon>Craniata</taxon>
        <taxon>Vertebrata</taxon>
        <taxon>Euteleostomi</taxon>
        <taxon>Amphibia</taxon>
        <taxon>Batrachia</taxon>
        <taxon>Caudata</taxon>
        <taxon>Salamandroidea</taxon>
        <taxon>Salamandridae</taxon>
        <taxon>Pleurodelinae</taxon>
        <taxon>Pleurodeles</taxon>
    </lineage>
</organism>
<keyword evidence="2" id="KW-1185">Reference proteome</keyword>
<dbReference type="EMBL" id="JANPWB010000007">
    <property type="protein sequence ID" value="KAJ1172290.1"/>
    <property type="molecule type" value="Genomic_DNA"/>
</dbReference>
<gene>
    <name evidence="1" type="ORF">NDU88_004137</name>
</gene>
<accession>A0AAV7T7X8</accession>
<dbReference type="Proteomes" id="UP001066276">
    <property type="component" value="Chromosome 4_1"/>
</dbReference>
<evidence type="ECO:0000313" key="1">
    <source>
        <dbReference type="EMBL" id="KAJ1172290.1"/>
    </source>
</evidence>
<proteinExistence type="predicted"/>
<sequence length="120" mass="13659">MVLLMRKDSTCPTGRCRGREAEKEDIWRIVQTTAGKQSRNPREMKEKDRLCDRCEESEFDGRTRAMVRSGKNGCGVFRYLGGRFPRKNKNKVAAGGVFRYLGGRFPRKNKNKVAAGKWGG</sequence>
<name>A0AAV7T7X8_PLEWA</name>
<protein>
    <submittedName>
        <fullName evidence="1">Uncharacterized protein</fullName>
    </submittedName>
</protein>
<comment type="caution">
    <text evidence="1">The sequence shown here is derived from an EMBL/GenBank/DDBJ whole genome shotgun (WGS) entry which is preliminary data.</text>
</comment>
<dbReference type="AlphaFoldDB" id="A0AAV7T7X8"/>
<evidence type="ECO:0000313" key="2">
    <source>
        <dbReference type="Proteomes" id="UP001066276"/>
    </source>
</evidence>